<dbReference type="Proteomes" id="UP000232688">
    <property type="component" value="Unassembled WGS sequence"/>
</dbReference>
<evidence type="ECO:0000313" key="3">
    <source>
        <dbReference type="Proteomes" id="UP000232688"/>
    </source>
</evidence>
<proteinExistence type="predicted"/>
<comment type="caution">
    <text evidence="2">The sequence shown here is derived from an EMBL/GenBank/DDBJ whole genome shotgun (WGS) entry which is preliminary data.</text>
</comment>
<protein>
    <submittedName>
        <fullName evidence="2">Uncharacterized protein</fullName>
    </submittedName>
</protein>
<evidence type="ECO:0000313" key="2">
    <source>
        <dbReference type="EMBL" id="PKC71267.1"/>
    </source>
</evidence>
<dbReference type="VEuPathDB" id="FungiDB:RhiirA1_74901"/>
<dbReference type="EMBL" id="LLXH01000176">
    <property type="protein sequence ID" value="PKC71267.1"/>
    <property type="molecule type" value="Genomic_DNA"/>
</dbReference>
<sequence length="61" mass="7290">MRTLACFRDFNSFIFIIIDCVLKIPSIRCPSAFLWPFTKFQHIPIQFGILVIFSLFFLFRL</sequence>
<name>A0A2N0S6V5_9GLOM</name>
<feature type="transmembrane region" description="Helical" evidence="1">
    <location>
        <begin position="43"/>
        <end position="59"/>
    </location>
</feature>
<dbReference type="AlphaFoldDB" id="A0A2N0S6V5"/>
<keyword evidence="1" id="KW-0472">Membrane</keyword>
<reference evidence="2 3" key="1">
    <citation type="submission" date="2017-10" db="EMBL/GenBank/DDBJ databases">
        <title>Extensive intraspecific genome diversity in a model arbuscular mycorrhizal fungus.</title>
        <authorList>
            <person name="Chen E.C.H."/>
            <person name="Morin E."/>
            <person name="Baudet D."/>
            <person name="Noel J."/>
            <person name="Ndikumana S."/>
            <person name="Charron P."/>
            <person name="St-Onge C."/>
            <person name="Giorgi J."/>
            <person name="Grigoriev I.V."/>
            <person name="Roux C."/>
            <person name="Martin F.M."/>
            <person name="Corradi N."/>
        </authorList>
    </citation>
    <scope>NUCLEOTIDE SEQUENCE [LARGE SCALE GENOMIC DNA]</scope>
    <source>
        <strain evidence="2 3">A1</strain>
    </source>
</reference>
<feature type="transmembrane region" description="Helical" evidence="1">
    <location>
        <begin position="12"/>
        <end position="37"/>
    </location>
</feature>
<evidence type="ECO:0000256" key="1">
    <source>
        <dbReference type="SAM" id="Phobius"/>
    </source>
</evidence>
<reference evidence="2 3" key="2">
    <citation type="submission" date="2017-10" db="EMBL/GenBank/DDBJ databases">
        <title>Genome analyses suggest a sexual origin of heterokaryosis in a supposedly ancient asexual fungus.</title>
        <authorList>
            <person name="Corradi N."/>
            <person name="Sedzielewska K."/>
            <person name="Noel J."/>
            <person name="Charron P."/>
            <person name="Farinelli L."/>
            <person name="Marton T."/>
            <person name="Kruger M."/>
            <person name="Pelin A."/>
            <person name="Brachmann A."/>
            <person name="Corradi N."/>
        </authorList>
    </citation>
    <scope>NUCLEOTIDE SEQUENCE [LARGE SCALE GENOMIC DNA]</scope>
    <source>
        <strain evidence="2 3">A1</strain>
    </source>
</reference>
<keyword evidence="1" id="KW-1133">Transmembrane helix</keyword>
<organism evidence="2 3">
    <name type="scientific">Rhizophagus irregularis</name>
    <dbReference type="NCBI Taxonomy" id="588596"/>
    <lineage>
        <taxon>Eukaryota</taxon>
        <taxon>Fungi</taxon>
        <taxon>Fungi incertae sedis</taxon>
        <taxon>Mucoromycota</taxon>
        <taxon>Glomeromycotina</taxon>
        <taxon>Glomeromycetes</taxon>
        <taxon>Glomerales</taxon>
        <taxon>Glomeraceae</taxon>
        <taxon>Rhizophagus</taxon>
    </lineage>
</organism>
<accession>A0A2N0S6V5</accession>
<gene>
    <name evidence="2" type="ORF">RhiirA1_74901</name>
</gene>
<keyword evidence="1" id="KW-0812">Transmembrane</keyword>